<dbReference type="PANTHER" id="PTHR33908">
    <property type="entry name" value="MANNOSYLTRANSFERASE YKCB-RELATED"/>
    <property type="match status" value="1"/>
</dbReference>
<comment type="caution">
    <text evidence="10">The sequence shown here is derived from an EMBL/GenBank/DDBJ whole genome shotgun (WGS) entry which is preliminary data.</text>
</comment>
<dbReference type="OrthoDB" id="9813729at2"/>
<dbReference type="Pfam" id="PF13231">
    <property type="entry name" value="PMT_2"/>
    <property type="match status" value="1"/>
</dbReference>
<evidence type="ECO:0000313" key="11">
    <source>
        <dbReference type="Proteomes" id="UP000319848"/>
    </source>
</evidence>
<feature type="transmembrane region" description="Helical" evidence="8">
    <location>
        <begin position="241"/>
        <end position="259"/>
    </location>
</feature>
<proteinExistence type="predicted"/>
<reference evidence="10 11" key="1">
    <citation type="journal article" date="2015" name="Stand. Genomic Sci.">
        <title>Genomic Encyclopedia of Bacterial and Archaeal Type Strains, Phase III: the genomes of soil and plant-associated and newly described type strains.</title>
        <authorList>
            <person name="Whitman W.B."/>
            <person name="Woyke T."/>
            <person name="Klenk H.P."/>
            <person name="Zhou Y."/>
            <person name="Lilburn T.G."/>
            <person name="Beck B.J."/>
            <person name="De Vos P."/>
            <person name="Vandamme P."/>
            <person name="Eisen J.A."/>
            <person name="Garrity G."/>
            <person name="Hugenholtz P."/>
            <person name="Kyrpides N.C."/>
        </authorList>
    </citation>
    <scope>NUCLEOTIDE SEQUENCE [LARGE SCALE GENOMIC DNA]</scope>
    <source>
        <strain evidence="10 11">CGMCC 1.7270</strain>
    </source>
</reference>
<dbReference type="PANTHER" id="PTHR33908:SF11">
    <property type="entry name" value="MEMBRANE PROTEIN"/>
    <property type="match status" value="1"/>
</dbReference>
<evidence type="ECO:0000259" key="9">
    <source>
        <dbReference type="Pfam" id="PF13231"/>
    </source>
</evidence>
<gene>
    <name evidence="10" type="ORF">IP98_02413</name>
</gene>
<dbReference type="EMBL" id="VLKQ01000011">
    <property type="protein sequence ID" value="TWI10194.1"/>
    <property type="molecule type" value="Genomic_DNA"/>
</dbReference>
<feature type="transmembrane region" description="Helical" evidence="8">
    <location>
        <begin position="317"/>
        <end position="338"/>
    </location>
</feature>
<feature type="transmembrane region" description="Helical" evidence="8">
    <location>
        <begin position="266"/>
        <end position="282"/>
    </location>
</feature>
<dbReference type="STRING" id="1341154.FCR2A7T_08780"/>
<evidence type="ECO:0000256" key="3">
    <source>
        <dbReference type="ARBA" id="ARBA00022676"/>
    </source>
</evidence>
<dbReference type="InterPro" id="IPR050297">
    <property type="entry name" value="LipidA_mod_glycosyltrf_83"/>
</dbReference>
<feature type="transmembrane region" description="Helical" evidence="8">
    <location>
        <begin position="288"/>
        <end position="305"/>
    </location>
</feature>
<keyword evidence="7 8" id="KW-0472">Membrane</keyword>
<keyword evidence="6 8" id="KW-1133">Transmembrane helix</keyword>
<evidence type="ECO:0000256" key="5">
    <source>
        <dbReference type="ARBA" id="ARBA00022692"/>
    </source>
</evidence>
<keyword evidence="2" id="KW-1003">Cell membrane</keyword>
<evidence type="ECO:0000256" key="2">
    <source>
        <dbReference type="ARBA" id="ARBA00022475"/>
    </source>
</evidence>
<dbReference type="RefSeq" id="WP_023570045.1">
    <property type="nucleotide sequence ID" value="NZ_AVBI01000012.1"/>
</dbReference>
<dbReference type="GO" id="GO:0009103">
    <property type="term" value="P:lipopolysaccharide biosynthetic process"/>
    <property type="evidence" value="ECO:0007669"/>
    <property type="project" value="UniProtKB-ARBA"/>
</dbReference>
<keyword evidence="5 8" id="KW-0812">Transmembrane</keyword>
<feature type="domain" description="Glycosyltransferase RgtA/B/C/D-like" evidence="9">
    <location>
        <begin position="50"/>
        <end position="208"/>
    </location>
</feature>
<dbReference type="InterPro" id="IPR038731">
    <property type="entry name" value="RgtA/B/C-like"/>
</dbReference>
<feature type="transmembrane region" description="Helical" evidence="8">
    <location>
        <begin position="73"/>
        <end position="93"/>
    </location>
</feature>
<evidence type="ECO:0000313" key="10">
    <source>
        <dbReference type="EMBL" id="TWI10194.1"/>
    </source>
</evidence>
<comment type="subcellular location">
    <subcellularLocation>
        <location evidence="1">Cell membrane</location>
        <topology evidence="1">Multi-pass membrane protein</topology>
    </subcellularLocation>
</comment>
<sequence length="496" mass="57111">MKKYFPIIIALSFVKLLIHLVANRNYGFHRDELLHLSVSEHLDWGYMEFPPFIAVVGKLVHFLFGYSLSGVRLFPTLAGIAILVLCCMIAKELGGKKNAILLAGISVLAFIPFFRNHTLFQPVAFDQFFWTLGFYFLVRYLNTENIKFLIYLGITAGIGLLNKYTFVVWGLGIAIGLLFFEKGKVFRSKWIYLSGSIAFIIVLPNIIWQYQHHFPLLMHMQQLKESQLDEIGAYDFALEQLKMPFTLIISLIGLSACFLDKELKKYKSIGVAVLVIFFTMWFLQSKAYYFFAIYPMLFAFGAVKVEKLLERKPVWNYVVAAVLFVPTIFFIPMATPILPIDEFVAYNKLQPEKDGRIILTGDYADMFGWDEQVKLVDSLYRTLPKAEKNKCIILAENYGEAGAVKILGEKYGLPDPVCRHGSFWTWGPGEHEGEVFISVGNEKDVVYEFFEEHTLVKMVTHKYAIDEENNIPIYVCRKPRVKLKQLWPGLEKYVFE</sequence>
<accession>V6S2T2</accession>
<name>V6S2T2_9FLAO</name>
<evidence type="ECO:0000256" key="4">
    <source>
        <dbReference type="ARBA" id="ARBA00022679"/>
    </source>
</evidence>
<evidence type="ECO:0000256" key="8">
    <source>
        <dbReference type="SAM" id="Phobius"/>
    </source>
</evidence>
<keyword evidence="11" id="KW-1185">Reference proteome</keyword>
<protein>
    <submittedName>
        <fullName evidence="10">Dolichyl-phosphate-mannose-protein mannosyltransferase</fullName>
    </submittedName>
</protein>
<keyword evidence="4 10" id="KW-0808">Transferase</keyword>
<evidence type="ECO:0000256" key="1">
    <source>
        <dbReference type="ARBA" id="ARBA00004651"/>
    </source>
</evidence>
<organism evidence="10 11">
    <name type="scientific">Flavobacterium cauense R2A-7</name>
    <dbReference type="NCBI Taxonomy" id="1341154"/>
    <lineage>
        <taxon>Bacteria</taxon>
        <taxon>Pseudomonadati</taxon>
        <taxon>Bacteroidota</taxon>
        <taxon>Flavobacteriia</taxon>
        <taxon>Flavobacteriales</taxon>
        <taxon>Flavobacteriaceae</taxon>
        <taxon>Flavobacterium</taxon>
    </lineage>
</organism>
<keyword evidence="3 10" id="KW-0328">Glycosyltransferase</keyword>
<dbReference type="GO" id="GO:0005886">
    <property type="term" value="C:plasma membrane"/>
    <property type="evidence" value="ECO:0007669"/>
    <property type="project" value="UniProtKB-SubCell"/>
</dbReference>
<dbReference type="GO" id="GO:0016763">
    <property type="term" value="F:pentosyltransferase activity"/>
    <property type="evidence" value="ECO:0007669"/>
    <property type="project" value="TreeGrafter"/>
</dbReference>
<feature type="transmembrane region" description="Helical" evidence="8">
    <location>
        <begin position="190"/>
        <end position="210"/>
    </location>
</feature>
<dbReference type="Proteomes" id="UP000319848">
    <property type="component" value="Unassembled WGS sequence"/>
</dbReference>
<feature type="transmembrane region" description="Helical" evidence="8">
    <location>
        <begin position="148"/>
        <end position="178"/>
    </location>
</feature>
<evidence type="ECO:0000256" key="7">
    <source>
        <dbReference type="ARBA" id="ARBA00023136"/>
    </source>
</evidence>
<feature type="transmembrane region" description="Helical" evidence="8">
    <location>
        <begin position="99"/>
        <end position="116"/>
    </location>
</feature>
<dbReference type="AlphaFoldDB" id="V6S2T2"/>
<evidence type="ECO:0000256" key="6">
    <source>
        <dbReference type="ARBA" id="ARBA00022989"/>
    </source>
</evidence>